<dbReference type="SUPFAM" id="SSF55021">
    <property type="entry name" value="ACT-like"/>
    <property type="match status" value="1"/>
</dbReference>
<dbReference type="PANTHER" id="PTHR34719:SF3">
    <property type="entry name" value="NICKEL-RESPONSIVE REGULATOR-RELATED"/>
    <property type="match status" value="1"/>
</dbReference>
<organism evidence="7 8">
    <name type="scientific">Candidatus Nanohalobium constans</name>
    <dbReference type="NCBI Taxonomy" id="2565781"/>
    <lineage>
        <taxon>Archaea</taxon>
        <taxon>Candidatus Nanohalarchaeota</taxon>
        <taxon>Candidatus Nanohalobia</taxon>
        <taxon>Candidatus Nanohalobiales</taxon>
        <taxon>Candidatus Nanohalobiaceae</taxon>
        <taxon>Candidatus Nanohalobium</taxon>
    </lineage>
</organism>
<sequence>MEIISLSLDEETLEKIDEIQEEASFNGRSELIRKAVENLHQEVEDNQSLEGELNAVIVVRHPHKKEERIAHISHDFDDVVTTQLHSKLDGQVCLEVFHTNGKAERVINFYNELEGSKHTESVNMLPQN</sequence>
<reference evidence="8" key="1">
    <citation type="submission" date="2019-05" db="EMBL/GenBank/DDBJ databases">
        <title>Candidatus Nanohalobium constans, a novel model system to study the DPANN nano-sized archaea: genomic and physiological characterization of a nanoarchaeon co-cultured with its chitinotrophic host.</title>
        <authorList>
            <person name="La Cono V."/>
            <person name="Arcadi E."/>
            <person name="Crisafi F."/>
            <person name="Denaro R."/>
            <person name="La Spada G."/>
            <person name="Messina E."/>
            <person name="Smedile F."/>
            <person name="Toshchakov S.V."/>
            <person name="Shevchenko M.A."/>
            <person name="Golyshin P.N."/>
            <person name="Golyshina O.V."/>
            <person name="Ferrer M."/>
            <person name="Rohde M."/>
            <person name="Mushegian A."/>
            <person name="Sorokin D.Y."/>
            <person name="Giuliano L."/>
            <person name="Yakimov M.M."/>
        </authorList>
    </citation>
    <scope>NUCLEOTIDE SEQUENCE [LARGE SCALE GENOMIC DNA]</scope>
    <source>
        <strain evidence="8">LC1Nh</strain>
    </source>
</reference>
<keyword evidence="8" id="KW-1185">Reference proteome</keyword>
<name>A0A5Q0UEY9_9ARCH</name>
<evidence type="ECO:0000259" key="5">
    <source>
        <dbReference type="Pfam" id="PF01402"/>
    </source>
</evidence>
<dbReference type="Pfam" id="PF01402">
    <property type="entry name" value="RHH_1"/>
    <property type="match status" value="1"/>
</dbReference>
<dbReference type="InterPro" id="IPR010985">
    <property type="entry name" value="Ribbon_hlx_hlx"/>
</dbReference>
<dbReference type="Proteomes" id="UP000377803">
    <property type="component" value="Chromosome"/>
</dbReference>
<proteinExistence type="inferred from homology"/>
<evidence type="ECO:0000313" key="8">
    <source>
        <dbReference type="Proteomes" id="UP000377803"/>
    </source>
</evidence>
<protein>
    <submittedName>
        <fullName evidence="7">CopG family transcriptional regulator, nickel-responsive regulator</fullName>
    </submittedName>
</protein>
<dbReference type="InterPro" id="IPR002145">
    <property type="entry name" value="CopG"/>
</dbReference>
<dbReference type="RefSeq" id="WP_153550819.1">
    <property type="nucleotide sequence ID" value="NZ_CP040089.1"/>
</dbReference>
<dbReference type="Pfam" id="PF08753">
    <property type="entry name" value="NikR_C"/>
    <property type="match status" value="1"/>
</dbReference>
<keyword evidence="3" id="KW-0238">DNA-binding</keyword>
<dbReference type="InterPro" id="IPR027271">
    <property type="entry name" value="Acetolactate_synth/TF_NikR_C"/>
</dbReference>
<accession>A0A5Q0UEY9</accession>
<dbReference type="InterPro" id="IPR013321">
    <property type="entry name" value="Arc_rbn_hlx_hlx"/>
</dbReference>
<dbReference type="EMBL" id="CP040089">
    <property type="protein sequence ID" value="QGA79921.1"/>
    <property type="molecule type" value="Genomic_DNA"/>
</dbReference>
<dbReference type="PANTHER" id="PTHR34719">
    <property type="entry name" value="NICKEL-RESPONSIVE REGULATOR"/>
    <property type="match status" value="1"/>
</dbReference>
<dbReference type="Gene3D" id="3.30.70.1150">
    <property type="entry name" value="ACT-like. Chain A, domain 2"/>
    <property type="match status" value="1"/>
</dbReference>
<evidence type="ECO:0000313" key="7">
    <source>
        <dbReference type="EMBL" id="QGA79921.1"/>
    </source>
</evidence>
<dbReference type="KEGG" id="ncon:LC1Nh_0012"/>
<evidence type="ECO:0000259" key="6">
    <source>
        <dbReference type="Pfam" id="PF08753"/>
    </source>
</evidence>
<dbReference type="InterPro" id="IPR014864">
    <property type="entry name" value="TF_NikR_Ni-bd_C"/>
</dbReference>
<dbReference type="GeneID" id="42364392"/>
<dbReference type="InterPro" id="IPR045865">
    <property type="entry name" value="ACT-like_dom_sf"/>
</dbReference>
<feature type="domain" description="Transcription factor NikR nickel binding C-terminal" evidence="6">
    <location>
        <begin position="61"/>
        <end position="123"/>
    </location>
</feature>
<evidence type="ECO:0000256" key="4">
    <source>
        <dbReference type="ARBA" id="ARBA00023163"/>
    </source>
</evidence>
<comment type="similarity">
    <text evidence="1">Belongs to the transcriptional regulatory CopG/NikR family.</text>
</comment>
<keyword evidence="4" id="KW-0804">Transcription</keyword>
<dbReference type="OrthoDB" id="9459at2157"/>
<feature type="domain" description="Ribbon-helix-helix protein CopG" evidence="5">
    <location>
        <begin position="4"/>
        <end position="40"/>
    </location>
</feature>
<dbReference type="CDD" id="cd22231">
    <property type="entry name" value="RHH_NikR_HicB-like"/>
    <property type="match status" value="1"/>
</dbReference>
<dbReference type="GO" id="GO:0003677">
    <property type="term" value="F:DNA binding"/>
    <property type="evidence" value="ECO:0007669"/>
    <property type="project" value="UniProtKB-KW"/>
</dbReference>
<evidence type="ECO:0000256" key="1">
    <source>
        <dbReference type="ARBA" id="ARBA00008478"/>
    </source>
</evidence>
<dbReference type="AlphaFoldDB" id="A0A5Q0UEY9"/>
<keyword evidence="2" id="KW-0805">Transcription regulation</keyword>
<evidence type="ECO:0000256" key="2">
    <source>
        <dbReference type="ARBA" id="ARBA00023015"/>
    </source>
</evidence>
<dbReference type="InterPro" id="IPR050192">
    <property type="entry name" value="CopG/NikR_regulator"/>
</dbReference>
<dbReference type="Gene3D" id="1.10.1220.10">
    <property type="entry name" value="Met repressor-like"/>
    <property type="match status" value="1"/>
</dbReference>
<gene>
    <name evidence="7" type="primary">nikR</name>
    <name evidence="7" type="ORF">LC1Nh_0012</name>
</gene>
<dbReference type="GO" id="GO:0006355">
    <property type="term" value="P:regulation of DNA-templated transcription"/>
    <property type="evidence" value="ECO:0007669"/>
    <property type="project" value="InterPro"/>
</dbReference>
<dbReference type="SUPFAM" id="SSF47598">
    <property type="entry name" value="Ribbon-helix-helix"/>
    <property type="match status" value="1"/>
</dbReference>
<evidence type="ECO:0000256" key="3">
    <source>
        <dbReference type="ARBA" id="ARBA00023125"/>
    </source>
</evidence>